<dbReference type="GO" id="GO:0007005">
    <property type="term" value="P:mitochondrion organization"/>
    <property type="evidence" value="ECO:0007669"/>
    <property type="project" value="InterPro"/>
</dbReference>
<dbReference type="InterPro" id="IPR033545">
    <property type="entry name" value="CEP89"/>
</dbReference>
<dbReference type="GO" id="GO:0097539">
    <property type="term" value="C:ciliary transition fiber"/>
    <property type="evidence" value="ECO:0007669"/>
    <property type="project" value="TreeGrafter"/>
</dbReference>
<feature type="region of interest" description="Disordered" evidence="2">
    <location>
        <begin position="1"/>
        <end position="32"/>
    </location>
</feature>
<evidence type="ECO:0000313" key="4">
    <source>
        <dbReference type="Proteomes" id="UP001153620"/>
    </source>
</evidence>
<dbReference type="PANTHER" id="PTHR36170:SF1">
    <property type="entry name" value="CENTROSOMAL PROTEIN OF 89 KDA"/>
    <property type="match status" value="1"/>
</dbReference>
<evidence type="ECO:0000313" key="3">
    <source>
        <dbReference type="EMBL" id="CAG9804276.1"/>
    </source>
</evidence>
<proteinExistence type="predicted"/>
<name>A0A9N9RVV2_9DIPT</name>
<feature type="coiled-coil region" evidence="1">
    <location>
        <begin position="94"/>
        <end position="121"/>
    </location>
</feature>
<sequence>MDRSSRKEKYSANFNSHLQDRKKERSKSLESNQKINQINKELRYWVNIKDNQIQDLVSKITHLLEENGTLRNEKSILIKNHNSLIEKFVEQSKDNEQEEKHEMLTKENEELKNDLKMLKVLIFRLNKHLDYYQEILSEKKEDLNPPTKYKNEKEIISLWTVNSHLLAPLMNSYEERIKEKNEIIKNYETELNQFSVKLKKLLDENEKIHEINEDMYNNSKVWISQKQMLTSQCEILKNKAAIHAKRADLSKEKLVEILKAYEQKIQSLNLDIERLQEAYNRSKGEISTLKNLHRNPEAVTQSVKECQKLLEELRDQFEMEKTHLIGDLSQQREKTVELENLLKKQKLCNETLIEKNKLLKQAIHHEKHAHENLKKDTDQYEFGSETYRNLLNMVQEKEIQMQNMRFTHLKEMEELRKKLQKRDETLKKVLEVKVSESTKL</sequence>
<reference evidence="3" key="1">
    <citation type="submission" date="2022-01" db="EMBL/GenBank/DDBJ databases">
        <authorList>
            <person name="King R."/>
        </authorList>
    </citation>
    <scope>NUCLEOTIDE SEQUENCE</scope>
</reference>
<feature type="coiled-coil region" evidence="1">
    <location>
        <begin position="170"/>
        <end position="204"/>
    </location>
</feature>
<dbReference type="AlphaFoldDB" id="A0A9N9RVV2"/>
<dbReference type="EMBL" id="OU895878">
    <property type="protein sequence ID" value="CAG9804276.1"/>
    <property type="molecule type" value="Genomic_DNA"/>
</dbReference>
<dbReference type="GO" id="GO:0045202">
    <property type="term" value="C:synapse"/>
    <property type="evidence" value="ECO:0007669"/>
    <property type="project" value="GOC"/>
</dbReference>
<keyword evidence="4" id="KW-1185">Reference proteome</keyword>
<organism evidence="3 4">
    <name type="scientific">Chironomus riparius</name>
    <dbReference type="NCBI Taxonomy" id="315576"/>
    <lineage>
        <taxon>Eukaryota</taxon>
        <taxon>Metazoa</taxon>
        <taxon>Ecdysozoa</taxon>
        <taxon>Arthropoda</taxon>
        <taxon>Hexapoda</taxon>
        <taxon>Insecta</taxon>
        <taxon>Pterygota</taxon>
        <taxon>Neoptera</taxon>
        <taxon>Endopterygota</taxon>
        <taxon>Diptera</taxon>
        <taxon>Nematocera</taxon>
        <taxon>Chironomoidea</taxon>
        <taxon>Chironomidae</taxon>
        <taxon>Chironominae</taxon>
        <taxon>Chironomus</taxon>
    </lineage>
</organism>
<keyword evidence="1" id="KW-0175">Coiled coil</keyword>
<feature type="coiled-coil region" evidence="1">
    <location>
        <begin position="244"/>
        <end position="292"/>
    </location>
</feature>
<accession>A0A9N9RVV2</accession>
<protein>
    <submittedName>
        <fullName evidence="3">Uncharacterized protein</fullName>
    </submittedName>
</protein>
<reference evidence="3" key="2">
    <citation type="submission" date="2022-10" db="EMBL/GenBank/DDBJ databases">
        <authorList>
            <consortium name="ENA_rothamsted_submissions"/>
            <consortium name="culmorum"/>
            <person name="King R."/>
        </authorList>
    </citation>
    <scope>NUCLEOTIDE SEQUENCE</scope>
</reference>
<feature type="compositionally biased region" description="Basic and acidic residues" evidence="2">
    <location>
        <begin position="18"/>
        <end position="28"/>
    </location>
</feature>
<evidence type="ECO:0000256" key="2">
    <source>
        <dbReference type="SAM" id="MobiDB-lite"/>
    </source>
</evidence>
<dbReference type="Proteomes" id="UP001153620">
    <property type="component" value="Chromosome 2"/>
</dbReference>
<dbReference type="GO" id="GO:0007268">
    <property type="term" value="P:chemical synaptic transmission"/>
    <property type="evidence" value="ECO:0007669"/>
    <property type="project" value="InterPro"/>
</dbReference>
<dbReference type="OrthoDB" id="6622877at2759"/>
<gene>
    <name evidence="3" type="ORF">CHIRRI_LOCUS7167</name>
</gene>
<evidence type="ECO:0000256" key="1">
    <source>
        <dbReference type="SAM" id="Coils"/>
    </source>
</evidence>
<dbReference type="GO" id="GO:0005814">
    <property type="term" value="C:centriole"/>
    <property type="evidence" value="ECO:0007669"/>
    <property type="project" value="InterPro"/>
</dbReference>
<feature type="compositionally biased region" description="Basic and acidic residues" evidence="2">
    <location>
        <begin position="1"/>
        <end position="10"/>
    </location>
</feature>
<dbReference type="PANTHER" id="PTHR36170">
    <property type="entry name" value="CENTROSOMAL PROTEIN OF 89 KDA"/>
    <property type="match status" value="1"/>
</dbReference>
<dbReference type="GO" id="GO:0060271">
    <property type="term" value="P:cilium assembly"/>
    <property type="evidence" value="ECO:0007669"/>
    <property type="project" value="InterPro"/>
</dbReference>